<feature type="domain" description="SAP" evidence="2">
    <location>
        <begin position="71"/>
        <end position="105"/>
    </location>
</feature>
<evidence type="ECO:0000313" key="4">
    <source>
        <dbReference type="Proteomes" id="UP000283325"/>
    </source>
</evidence>
<comment type="caution">
    <text evidence="3">The sequence shown here is derived from an EMBL/GenBank/DDBJ whole genome shotgun (WGS) entry which is preliminary data.</text>
</comment>
<accession>A0A415MTC6</accession>
<dbReference type="InterPro" id="IPR003034">
    <property type="entry name" value="SAP_dom"/>
</dbReference>
<dbReference type="SMART" id="SM00513">
    <property type="entry name" value="SAP"/>
    <property type="match status" value="1"/>
</dbReference>
<reference evidence="3 4" key="1">
    <citation type="submission" date="2018-08" db="EMBL/GenBank/DDBJ databases">
        <title>A genome reference for cultivated species of the human gut microbiota.</title>
        <authorList>
            <person name="Zou Y."/>
            <person name="Xue W."/>
            <person name="Luo G."/>
        </authorList>
    </citation>
    <scope>NUCLEOTIDE SEQUENCE [LARGE SCALE GENOMIC DNA]</scope>
    <source>
        <strain evidence="3 4">AF36-1BH</strain>
    </source>
</reference>
<dbReference type="RefSeq" id="WP_118427645.1">
    <property type="nucleotide sequence ID" value="NZ_QRPD01000019.1"/>
</dbReference>
<dbReference type="InterPro" id="IPR036361">
    <property type="entry name" value="SAP_dom_sf"/>
</dbReference>
<evidence type="ECO:0000256" key="1">
    <source>
        <dbReference type="SAM" id="MobiDB-lite"/>
    </source>
</evidence>
<dbReference type="PROSITE" id="PS50800">
    <property type="entry name" value="SAP"/>
    <property type="match status" value="1"/>
</dbReference>
<organism evidence="3 4">
    <name type="scientific">Dorea formicigenerans</name>
    <dbReference type="NCBI Taxonomy" id="39486"/>
    <lineage>
        <taxon>Bacteria</taxon>
        <taxon>Bacillati</taxon>
        <taxon>Bacillota</taxon>
        <taxon>Clostridia</taxon>
        <taxon>Lachnospirales</taxon>
        <taxon>Lachnospiraceae</taxon>
        <taxon>Dorea</taxon>
    </lineage>
</organism>
<dbReference type="Gene3D" id="1.10.720.30">
    <property type="entry name" value="SAP domain"/>
    <property type="match status" value="1"/>
</dbReference>
<proteinExistence type="predicted"/>
<dbReference type="AlphaFoldDB" id="A0A415MTC6"/>
<dbReference type="Proteomes" id="UP000283325">
    <property type="component" value="Unassembled WGS sequence"/>
</dbReference>
<name>A0A415MTC6_9FIRM</name>
<protein>
    <recommendedName>
        <fullName evidence="2">SAP domain-containing protein</fullName>
    </recommendedName>
</protein>
<dbReference type="EMBL" id="QRPD01000019">
    <property type="protein sequence ID" value="RHL84340.1"/>
    <property type="molecule type" value="Genomic_DNA"/>
</dbReference>
<sequence length="110" mass="12798">MEAKVKISFRNKYTHNLHLAGEIIEVSKERYEEIEKVREGILEPLEPVPEETQEENQEETPEAKSYTKSELKKMNVEELKKLAEEKGVSAEGKKDEIIERLVELEENDAQ</sequence>
<feature type="compositionally biased region" description="Basic and acidic residues" evidence="1">
    <location>
        <begin position="61"/>
        <end position="70"/>
    </location>
</feature>
<dbReference type="SUPFAM" id="SSF68906">
    <property type="entry name" value="SAP domain"/>
    <property type="match status" value="1"/>
</dbReference>
<feature type="region of interest" description="Disordered" evidence="1">
    <location>
        <begin position="42"/>
        <end position="70"/>
    </location>
</feature>
<gene>
    <name evidence="3" type="ORF">DWZ98_15630</name>
</gene>
<dbReference type="Pfam" id="PF02037">
    <property type="entry name" value="SAP"/>
    <property type="match status" value="1"/>
</dbReference>
<feature type="compositionally biased region" description="Acidic residues" evidence="1">
    <location>
        <begin position="48"/>
        <end position="60"/>
    </location>
</feature>
<evidence type="ECO:0000313" key="3">
    <source>
        <dbReference type="EMBL" id="RHL84340.1"/>
    </source>
</evidence>
<evidence type="ECO:0000259" key="2">
    <source>
        <dbReference type="PROSITE" id="PS50800"/>
    </source>
</evidence>